<keyword evidence="3 6" id="KW-1133">Transmembrane helix</keyword>
<dbReference type="OrthoDB" id="10070851at2759"/>
<dbReference type="CDD" id="cd13280">
    <property type="entry name" value="PH_SIP3"/>
    <property type="match status" value="1"/>
</dbReference>
<gene>
    <name evidence="9" type="ORF">AW171_hschr31400</name>
</gene>
<dbReference type="PROSITE" id="PS50003">
    <property type="entry name" value="PH_DOMAIN"/>
    <property type="match status" value="1"/>
</dbReference>
<evidence type="ECO:0000256" key="3">
    <source>
        <dbReference type="ARBA" id="ARBA00022989"/>
    </source>
</evidence>
<feature type="domain" description="VASt" evidence="8">
    <location>
        <begin position="758"/>
        <end position="948"/>
    </location>
</feature>
<dbReference type="GeneID" id="28722765"/>
<dbReference type="AlphaFoldDB" id="A0A120K1P5"/>
<proteinExistence type="predicted"/>
<comment type="subcellular location">
    <subcellularLocation>
        <location evidence="5">Endomembrane system</location>
        <topology evidence="5">Single-pass membrane protein</topology>
    </subcellularLocation>
    <subcellularLocation>
        <location evidence="1">Endoplasmic reticulum membrane</location>
    </subcellularLocation>
</comment>
<dbReference type="PROSITE" id="PS51778">
    <property type="entry name" value="VAST"/>
    <property type="match status" value="1"/>
</dbReference>
<dbReference type="PANTHER" id="PTHR14248">
    <property type="entry name" value="CYCLIN Y, ISOFORM A"/>
    <property type="match status" value="1"/>
</dbReference>
<dbReference type="Pfam" id="PF16746">
    <property type="entry name" value="BAR_3"/>
    <property type="match status" value="1"/>
</dbReference>
<evidence type="ECO:0000259" key="8">
    <source>
        <dbReference type="PROSITE" id="PS51778"/>
    </source>
</evidence>
<evidence type="ECO:0000256" key="6">
    <source>
        <dbReference type="SAM" id="Phobius"/>
    </source>
</evidence>
<dbReference type="SUPFAM" id="SSF103657">
    <property type="entry name" value="BAR/IMD domain-like"/>
    <property type="match status" value="1"/>
</dbReference>
<reference evidence="9 10" key="1">
    <citation type="submission" date="2016-01" db="EMBL/GenBank/DDBJ databases">
        <title>Genome sequence of the yeast Holleya sinecauda.</title>
        <authorList>
            <person name="Dietrich F.S."/>
        </authorList>
    </citation>
    <scope>NUCLEOTIDE SEQUENCE [LARGE SCALE GENOMIC DNA]</scope>
    <source>
        <strain evidence="9 10">ATCC 58844</strain>
    </source>
</reference>
<dbReference type="Proteomes" id="UP000243052">
    <property type="component" value="Chromosome iii"/>
</dbReference>
<dbReference type="Pfam" id="PF00169">
    <property type="entry name" value="PH"/>
    <property type="match status" value="1"/>
</dbReference>
<protein>
    <submittedName>
        <fullName evidence="9">HCL590Cp</fullName>
    </submittedName>
</protein>
<dbReference type="Gene3D" id="1.20.1270.60">
    <property type="entry name" value="Arfaptin homology (AH) domain/BAR domain"/>
    <property type="match status" value="1"/>
</dbReference>
<dbReference type="SMART" id="SM00233">
    <property type="entry name" value="PH"/>
    <property type="match status" value="1"/>
</dbReference>
<evidence type="ECO:0000256" key="5">
    <source>
        <dbReference type="ARBA" id="ARBA00037847"/>
    </source>
</evidence>
<evidence type="ECO:0000313" key="9">
    <source>
        <dbReference type="EMBL" id="AMD19561.1"/>
    </source>
</evidence>
<evidence type="ECO:0000259" key="7">
    <source>
        <dbReference type="PROSITE" id="PS50003"/>
    </source>
</evidence>
<feature type="transmembrane region" description="Helical" evidence="6">
    <location>
        <begin position="1010"/>
        <end position="1031"/>
    </location>
</feature>
<evidence type="ECO:0000256" key="2">
    <source>
        <dbReference type="ARBA" id="ARBA00022692"/>
    </source>
</evidence>
<accession>A0A120K1P5</accession>
<dbReference type="InterPro" id="IPR027267">
    <property type="entry name" value="AH/BAR_dom_sf"/>
</dbReference>
<evidence type="ECO:0000313" key="10">
    <source>
        <dbReference type="Proteomes" id="UP000243052"/>
    </source>
</evidence>
<keyword evidence="10" id="KW-1185">Reference proteome</keyword>
<dbReference type="SUPFAM" id="SSF50729">
    <property type="entry name" value="PH domain-like"/>
    <property type="match status" value="1"/>
</dbReference>
<keyword evidence="2 6" id="KW-0812">Transmembrane</keyword>
<name>A0A120K1P5_9SACH</name>
<dbReference type="InterPro" id="IPR011993">
    <property type="entry name" value="PH-like_dom_sf"/>
</dbReference>
<dbReference type="Gene3D" id="2.30.29.30">
    <property type="entry name" value="Pleckstrin-homology domain (PH domain)/Phosphotyrosine-binding domain (PTB)"/>
    <property type="match status" value="1"/>
</dbReference>
<sequence length="1207" mass="139453">MQQTLGCEKLTGKLMNLSAILLKEASRDSPSFRANVNHYHTQIENIENWIKTTTETASTQFKDVMSDFRKAANLLSSFTFPPKDLLDNGLIEEQINTPKLISNCQKSIGDLYGSQIESIKSCEEPYVSILLEILTDVVKPYHVSRRNFEYYQSKYDTMLSNYQAINHIETSPTQIRSDAQELYEYRKSYLESALNLVLVISDSKMKLDSLILSLCDHAYKSLIRNMAVFDSVKDDMDFQEEWNHERLKIYYDLRDDIDRVSKQINAYTSEKMKPSTDLANYEMKEVIPRIVNSSYIASERSEKSGWLFMQTTVGNPQRTIWVRRWCFLKKDVFGMHLLSQSKTSVEETDKFGILLLSATIYVSIPRKFCFQVTINTPSINPPDIPSKTGSNSIILQAETHADLEEWLIAFHTAKHNAMMYEENETRYEQASKLHPPQFIEFACSSTTSTDQLLTTTHPSMTKSLLRVIETSPMGDVYSRLENPCTRSPITTSLTKLSILANSIVKANGTPSAMIANFWGSVNWNDHCLLSTSENITAIEPCVKASKEAKQAPEWKLASFPQYYPQRLQHETILFRSLFMNTNLSIPESDELLLDSMFCTWSPNPKQEFWGVAFITMKEIFFYMNMMGFVCLFKKTFDQICSVELVADEAGMPSNSKDLHIHFINEAPLRLKIFLTSPVLAQRKLQIVLDNQVSPNPLQLMDILQALRTAEENFNTERRKKNIVSNPDMNSKTSHIESVHYFSIDFNEAVERQQMFKLKYTSTYRLDFDIPCKGLAHLLFGDKSSAFTSTLFLARATRNKRVTSPWLIYDMDGERKMCRTITIRLNNADAYKFLPNSKIEDTDDSHPVNYSIKHSIIKMREGSYYEIDQESNILKIPFIKPFKVYAKFILMERKTSKGSGEFSISSNRSTMFVYYHVQYLDHKTLEPTTSINYLDQMVSKISLQVCQYECMHIKNVILSGMQLLGKHGKVIKAIRIGGHVGVVRLEVPTDKQLDLLQQNVLSFSMRSLLKLLFKWFIWNISNFMLTFVRTLFEMIYGLATNITMLNRLVLSGLILSIILNTFLVGKTTVSFWSYRKADAIINKYYYGKKQRMERVLSIDDLELLSTSLTKYRPICLEKFLASSKNIENKYRKTRHELGVKRNDLLVELKILNSMEKELVKVDYQNFLMEELENCNTVKELHIDNWNKNLQLQEYCSICEEELADINLL</sequence>
<dbReference type="InterPro" id="IPR004148">
    <property type="entry name" value="BAR_dom"/>
</dbReference>
<feature type="domain" description="PH" evidence="7">
    <location>
        <begin position="300"/>
        <end position="415"/>
    </location>
</feature>
<organism evidence="9 10">
    <name type="scientific">Eremothecium sinecaudum</name>
    <dbReference type="NCBI Taxonomy" id="45286"/>
    <lineage>
        <taxon>Eukaryota</taxon>
        <taxon>Fungi</taxon>
        <taxon>Dikarya</taxon>
        <taxon>Ascomycota</taxon>
        <taxon>Saccharomycotina</taxon>
        <taxon>Saccharomycetes</taxon>
        <taxon>Saccharomycetales</taxon>
        <taxon>Saccharomycetaceae</taxon>
        <taxon>Eremothecium</taxon>
    </lineage>
</organism>
<feature type="transmembrane region" description="Helical" evidence="6">
    <location>
        <begin position="1043"/>
        <end position="1064"/>
    </location>
</feature>
<dbReference type="EMBL" id="CP014243">
    <property type="protein sequence ID" value="AMD19561.1"/>
    <property type="molecule type" value="Genomic_DNA"/>
</dbReference>
<evidence type="ECO:0000256" key="1">
    <source>
        <dbReference type="ARBA" id="ARBA00004586"/>
    </source>
</evidence>
<dbReference type="GO" id="GO:0005789">
    <property type="term" value="C:endoplasmic reticulum membrane"/>
    <property type="evidence" value="ECO:0007669"/>
    <property type="project" value="UniProtKB-SubCell"/>
</dbReference>
<dbReference type="STRING" id="45286.A0A120K1P5"/>
<dbReference type="InterPro" id="IPR042067">
    <property type="entry name" value="Sip3_PH"/>
</dbReference>
<evidence type="ECO:0000256" key="4">
    <source>
        <dbReference type="ARBA" id="ARBA00023136"/>
    </source>
</evidence>
<keyword evidence="4 6" id="KW-0472">Membrane</keyword>
<dbReference type="InterPro" id="IPR001849">
    <property type="entry name" value="PH_domain"/>
</dbReference>
<dbReference type="RefSeq" id="XP_017986557.1">
    <property type="nucleotide sequence ID" value="XM_018131555.1"/>
</dbReference>
<dbReference type="InterPro" id="IPR031968">
    <property type="entry name" value="VASt"/>
</dbReference>